<reference evidence="2 3" key="1">
    <citation type="submission" date="2014-02" db="EMBL/GenBank/DDBJ databases">
        <title>Single nucleus genome sequencing reveals high similarity among nuclei of an endomycorrhizal fungus.</title>
        <authorList>
            <person name="Lin K."/>
            <person name="Geurts R."/>
            <person name="Zhang Z."/>
            <person name="Limpens E."/>
            <person name="Saunders D.G."/>
            <person name="Mu D."/>
            <person name="Pang E."/>
            <person name="Cao H."/>
            <person name="Cha H."/>
            <person name="Lin T."/>
            <person name="Zhou Q."/>
            <person name="Shang Y."/>
            <person name="Li Y."/>
            <person name="Ivanov S."/>
            <person name="Sharma T."/>
            <person name="Velzen R.V."/>
            <person name="Ruijter N.D."/>
            <person name="Aanen D.K."/>
            <person name="Win J."/>
            <person name="Kamoun S."/>
            <person name="Bisseling T."/>
            <person name="Huang S."/>
        </authorList>
    </citation>
    <scope>NUCLEOTIDE SEQUENCE [LARGE SCALE GENOMIC DNA]</scope>
    <source>
        <strain evidence="3">DAOM197198w</strain>
    </source>
</reference>
<dbReference type="OMA" id="GCLRYYL"/>
<protein>
    <submittedName>
        <fullName evidence="2">Uncharacterized protein</fullName>
    </submittedName>
</protein>
<dbReference type="STRING" id="1432141.A0A015KBC0"/>
<feature type="region of interest" description="Disordered" evidence="1">
    <location>
        <begin position="25"/>
        <end position="67"/>
    </location>
</feature>
<sequence>MAKNKKATRKFEKKNLKQTIEKRRKVQKFKKSVERRQFKKRLSRNEAQNDNNNINLSKNMKTDQKLVDSDDLISEEIVK</sequence>
<dbReference type="AlphaFoldDB" id="A0A015KBC0"/>
<dbReference type="Proteomes" id="UP000022910">
    <property type="component" value="Unassembled WGS sequence"/>
</dbReference>
<organism evidence="2 3">
    <name type="scientific">Rhizophagus irregularis (strain DAOM 197198w)</name>
    <name type="common">Glomus intraradices</name>
    <dbReference type="NCBI Taxonomy" id="1432141"/>
    <lineage>
        <taxon>Eukaryota</taxon>
        <taxon>Fungi</taxon>
        <taxon>Fungi incertae sedis</taxon>
        <taxon>Mucoromycota</taxon>
        <taxon>Glomeromycotina</taxon>
        <taxon>Glomeromycetes</taxon>
        <taxon>Glomerales</taxon>
        <taxon>Glomeraceae</taxon>
        <taxon>Rhizophagus</taxon>
    </lineage>
</organism>
<evidence type="ECO:0000313" key="3">
    <source>
        <dbReference type="Proteomes" id="UP000022910"/>
    </source>
</evidence>
<comment type="caution">
    <text evidence="2">The sequence shown here is derived from an EMBL/GenBank/DDBJ whole genome shotgun (WGS) entry which is preliminary data.</text>
</comment>
<keyword evidence="3" id="KW-1185">Reference proteome</keyword>
<dbReference type="EMBL" id="JEMT01005883">
    <property type="protein sequence ID" value="EXX79077.1"/>
    <property type="molecule type" value="Genomic_DNA"/>
</dbReference>
<evidence type="ECO:0000256" key="1">
    <source>
        <dbReference type="SAM" id="MobiDB-lite"/>
    </source>
</evidence>
<name>A0A015KBC0_RHIIW</name>
<dbReference type="OrthoDB" id="10266662at2759"/>
<gene>
    <name evidence="2" type="ORF">RirG_009090</name>
</gene>
<dbReference type="HOGENOM" id="CLU_2607252_0_0_1"/>
<accession>A0A015KBC0</accession>
<feature type="compositionally biased region" description="Polar residues" evidence="1">
    <location>
        <begin position="45"/>
        <end position="59"/>
    </location>
</feature>
<evidence type="ECO:0000313" key="2">
    <source>
        <dbReference type="EMBL" id="EXX79077.1"/>
    </source>
</evidence>
<proteinExistence type="predicted"/>